<reference evidence="1 2" key="1">
    <citation type="submission" date="2011-01" db="EMBL/GenBank/DDBJ databases">
        <title>Complete sequence of Shewanella putrefaciens 200.</title>
        <authorList>
            <consortium name="US DOE Joint Genome Institute"/>
            <person name="Lucas S."/>
            <person name="Copeland A."/>
            <person name="Lapidus A."/>
            <person name="Cheng J.-F."/>
            <person name="Bruce D."/>
            <person name="Goodwin L."/>
            <person name="Pitluck S."/>
            <person name="Munk A.C."/>
            <person name="Detter J.C."/>
            <person name="Han C."/>
            <person name="Tapia R."/>
            <person name="Land M."/>
            <person name="Hauser L."/>
            <person name="Chang Y.-J."/>
            <person name="Jeffries C."/>
            <person name="Kyrpides N."/>
            <person name="Ivanova N."/>
            <person name="Mikhailova N."/>
            <person name="Kolker E."/>
            <person name="Lawrence C."/>
            <person name="McCue L.A."/>
            <person name="DiChristina T."/>
            <person name="Nealson K."/>
            <person name="Fredrickson J.K."/>
            <person name="Woyke T."/>
        </authorList>
    </citation>
    <scope>NUCLEOTIDE SEQUENCE [LARGE SCALE GENOMIC DNA]</scope>
    <source>
        <strain evidence="1 2">200</strain>
    </source>
</reference>
<protein>
    <submittedName>
        <fullName evidence="1">Uncharacterized protein</fullName>
    </submittedName>
</protein>
<name>E6XH04_SHEP2</name>
<proteinExistence type="predicted"/>
<accession>E6XH04</accession>
<dbReference type="AlphaFoldDB" id="E6XH04"/>
<evidence type="ECO:0000313" key="2">
    <source>
        <dbReference type="Proteomes" id="UP000008209"/>
    </source>
</evidence>
<dbReference type="KEGG" id="shp:Sput200_3911"/>
<dbReference type="HOGENOM" id="CLU_3296428_0_0_6"/>
<organism evidence="1 2">
    <name type="scientific">Shewanella putrefaciens (strain 200)</name>
    <dbReference type="NCBI Taxonomy" id="399804"/>
    <lineage>
        <taxon>Bacteria</taxon>
        <taxon>Pseudomonadati</taxon>
        <taxon>Pseudomonadota</taxon>
        <taxon>Gammaproteobacteria</taxon>
        <taxon>Alteromonadales</taxon>
        <taxon>Shewanellaceae</taxon>
        <taxon>Shewanella</taxon>
    </lineage>
</organism>
<dbReference type="EMBL" id="CP002457">
    <property type="protein sequence ID" value="ADV56277.1"/>
    <property type="molecule type" value="Genomic_DNA"/>
</dbReference>
<evidence type="ECO:0000313" key="1">
    <source>
        <dbReference type="EMBL" id="ADV56277.1"/>
    </source>
</evidence>
<dbReference type="Proteomes" id="UP000008209">
    <property type="component" value="Chromosome"/>
</dbReference>
<gene>
    <name evidence="1" type="ordered locus">Sput200_3911</name>
</gene>
<sequence length="40" mass="4685">MKKEDWQIVLIANSFVEEVDCNSGCCRCRVFTGERTLYKI</sequence>